<accession>A0AAN9SKV8</accession>
<dbReference type="EMBL" id="JAYMYS010000003">
    <property type="protein sequence ID" value="KAK7399929.1"/>
    <property type="molecule type" value="Genomic_DNA"/>
</dbReference>
<sequence>MDDMQRFEETEDCFILGFDPFDIVPLSFDPSTPHHHADDLSLIAEKGQCYCYVCDAAGHGRPETGTAKQGWGFREKSKEYEETFTSNGASASL</sequence>
<dbReference type="Proteomes" id="UP001386955">
    <property type="component" value="Unassembled WGS sequence"/>
</dbReference>
<evidence type="ECO:0000313" key="2">
    <source>
        <dbReference type="Proteomes" id="UP001386955"/>
    </source>
</evidence>
<dbReference type="AlphaFoldDB" id="A0AAN9SKV8"/>
<comment type="caution">
    <text evidence="1">The sequence shown here is derived from an EMBL/GenBank/DDBJ whole genome shotgun (WGS) entry which is preliminary data.</text>
</comment>
<organism evidence="1 2">
    <name type="scientific">Psophocarpus tetragonolobus</name>
    <name type="common">Winged bean</name>
    <name type="synonym">Dolichos tetragonolobus</name>
    <dbReference type="NCBI Taxonomy" id="3891"/>
    <lineage>
        <taxon>Eukaryota</taxon>
        <taxon>Viridiplantae</taxon>
        <taxon>Streptophyta</taxon>
        <taxon>Embryophyta</taxon>
        <taxon>Tracheophyta</taxon>
        <taxon>Spermatophyta</taxon>
        <taxon>Magnoliopsida</taxon>
        <taxon>eudicotyledons</taxon>
        <taxon>Gunneridae</taxon>
        <taxon>Pentapetalae</taxon>
        <taxon>rosids</taxon>
        <taxon>fabids</taxon>
        <taxon>Fabales</taxon>
        <taxon>Fabaceae</taxon>
        <taxon>Papilionoideae</taxon>
        <taxon>50 kb inversion clade</taxon>
        <taxon>NPAAA clade</taxon>
        <taxon>indigoferoid/millettioid clade</taxon>
        <taxon>Phaseoleae</taxon>
        <taxon>Psophocarpus</taxon>
    </lineage>
</organism>
<name>A0AAN9SKV8_PSOTE</name>
<protein>
    <submittedName>
        <fullName evidence="1">Uncharacterized protein</fullName>
    </submittedName>
</protein>
<reference evidence="1 2" key="1">
    <citation type="submission" date="2024-01" db="EMBL/GenBank/DDBJ databases">
        <title>The genomes of 5 underutilized Papilionoideae crops provide insights into root nodulation and disease resistanc.</title>
        <authorList>
            <person name="Jiang F."/>
        </authorList>
    </citation>
    <scope>NUCLEOTIDE SEQUENCE [LARGE SCALE GENOMIC DNA]</scope>
    <source>
        <strain evidence="1">DUOXIRENSHENG_FW03</strain>
        <tissue evidence="1">Leaves</tissue>
    </source>
</reference>
<evidence type="ECO:0000313" key="1">
    <source>
        <dbReference type="EMBL" id="KAK7399929.1"/>
    </source>
</evidence>
<gene>
    <name evidence="1" type="ORF">VNO78_11126</name>
</gene>
<proteinExistence type="predicted"/>
<keyword evidence="2" id="KW-1185">Reference proteome</keyword>